<dbReference type="Proteomes" id="UP001595690">
    <property type="component" value="Unassembled WGS sequence"/>
</dbReference>
<sequence>MAAAQLKSQERPVLAAMTAAVLTLAALTPADATDNTAFTVTCSDFLAQRGVGEALRWFALPPVCLPAP</sequence>
<evidence type="ECO:0000313" key="2">
    <source>
        <dbReference type="EMBL" id="MFC3897681.1"/>
    </source>
</evidence>
<keyword evidence="1" id="KW-0732">Signal</keyword>
<evidence type="ECO:0000256" key="1">
    <source>
        <dbReference type="SAM" id="SignalP"/>
    </source>
</evidence>
<protein>
    <submittedName>
        <fullName evidence="2">Uncharacterized protein</fullName>
    </submittedName>
</protein>
<reference evidence="3" key="1">
    <citation type="journal article" date="2019" name="Int. J. Syst. Evol. Microbiol.">
        <title>The Global Catalogue of Microorganisms (GCM) 10K type strain sequencing project: providing services to taxonomists for standard genome sequencing and annotation.</title>
        <authorList>
            <consortium name="The Broad Institute Genomics Platform"/>
            <consortium name="The Broad Institute Genome Sequencing Center for Infectious Disease"/>
            <person name="Wu L."/>
            <person name="Ma J."/>
        </authorList>
    </citation>
    <scope>NUCLEOTIDE SEQUENCE [LARGE SCALE GENOMIC DNA]</scope>
    <source>
        <strain evidence="3">CGMCC 4.7405</strain>
    </source>
</reference>
<dbReference type="EMBL" id="JBHRZI010000038">
    <property type="protein sequence ID" value="MFC3897681.1"/>
    <property type="molecule type" value="Genomic_DNA"/>
</dbReference>
<comment type="caution">
    <text evidence="2">The sequence shown here is derived from an EMBL/GenBank/DDBJ whole genome shotgun (WGS) entry which is preliminary data.</text>
</comment>
<organism evidence="2 3">
    <name type="scientific">Lentzea rhizosphaerae</name>
    <dbReference type="NCBI Taxonomy" id="2041025"/>
    <lineage>
        <taxon>Bacteria</taxon>
        <taxon>Bacillati</taxon>
        <taxon>Actinomycetota</taxon>
        <taxon>Actinomycetes</taxon>
        <taxon>Pseudonocardiales</taxon>
        <taxon>Pseudonocardiaceae</taxon>
        <taxon>Lentzea</taxon>
    </lineage>
</organism>
<keyword evidence="3" id="KW-1185">Reference proteome</keyword>
<proteinExistence type="predicted"/>
<gene>
    <name evidence="2" type="ORF">ACFOWZ_39950</name>
</gene>
<evidence type="ECO:0000313" key="3">
    <source>
        <dbReference type="Proteomes" id="UP001595690"/>
    </source>
</evidence>
<name>A0ABV8C6Y9_9PSEU</name>
<dbReference type="RefSeq" id="WP_382379165.1">
    <property type="nucleotide sequence ID" value="NZ_JBHRZI010000038.1"/>
</dbReference>
<feature type="signal peptide" evidence="1">
    <location>
        <begin position="1"/>
        <end position="32"/>
    </location>
</feature>
<accession>A0ABV8C6Y9</accession>
<feature type="chain" id="PRO_5045730855" evidence="1">
    <location>
        <begin position="33"/>
        <end position="68"/>
    </location>
</feature>